<evidence type="ECO:0000256" key="3">
    <source>
        <dbReference type="ARBA" id="ARBA00023274"/>
    </source>
</evidence>
<sequence>MSKKVFIDPSLISKKQTGSVEFQISSLTNRVSKLTFHLKLHGRDYSSQRGLWKILGKRKRLLGYLSQKNSACYEDLINQLGIRKLKTR</sequence>
<keyword evidence="7" id="KW-0934">Plastid</keyword>
<dbReference type="PROSITE" id="PS00362">
    <property type="entry name" value="RIBOSOMAL_S15"/>
    <property type="match status" value="1"/>
</dbReference>
<geneLocation type="chloroplast" evidence="7"/>
<proteinExistence type="inferred from homology"/>
<evidence type="ECO:0000256" key="1">
    <source>
        <dbReference type="ARBA" id="ARBA00008434"/>
    </source>
</evidence>
<dbReference type="GO" id="GO:0005840">
    <property type="term" value="C:ribosome"/>
    <property type="evidence" value="ECO:0007669"/>
    <property type="project" value="UniProtKB-KW"/>
</dbReference>
<comment type="subcellular location">
    <subcellularLocation>
        <location evidence="5">Plastid</location>
        <location evidence="5">Chloroplast</location>
    </subcellularLocation>
</comment>
<dbReference type="PANTHER" id="PTHR23321:SF26">
    <property type="entry name" value="SMALL RIBOSOMAL SUBUNIT PROTEIN US15M"/>
    <property type="match status" value="1"/>
</dbReference>
<reference evidence="7" key="1">
    <citation type="journal article" date="2016" name="Ann. Bot.">
        <title>Organellar phylogenomics of an emerging model system: Sphagnum (peatmoss).</title>
        <authorList>
            <person name="Shaw A.J."/>
            <person name="Devos N."/>
            <person name="Liu Y."/>
            <person name="Cox C.J."/>
            <person name="Goffinet B."/>
            <person name="Flatberg K.I."/>
            <person name="Shaw B."/>
        </authorList>
    </citation>
    <scope>NUCLEOTIDE SEQUENCE</scope>
    <source>
        <strain evidence="7">ND3035</strain>
    </source>
</reference>
<evidence type="ECO:0000256" key="5">
    <source>
        <dbReference type="HAMAP-Rule" id="MF_01343"/>
    </source>
</evidence>
<dbReference type="NCBIfam" id="TIGR00952">
    <property type="entry name" value="S15_bact"/>
    <property type="match status" value="1"/>
</dbReference>
<dbReference type="PANTHER" id="PTHR23321">
    <property type="entry name" value="RIBOSOMAL PROTEIN S15, BACTERIAL AND ORGANELLAR"/>
    <property type="match status" value="1"/>
</dbReference>
<evidence type="ECO:0000256" key="6">
    <source>
        <dbReference type="RuleBase" id="RU003919"/>
    </source>
</evidence>
<dbReference type="HAMAP" id="MF_01343_B">
    <property type="entry name" value="Ribosomal_uS15_B"/>
    <property type="match status" value="1"/>
</dbReference>
<dbReference type="Pfam" id="PF00312">
    <property type="entry name" value="Ribosomal_S15"/>
    <property type="match status" value="1"/>
</dbReference>
<dbReference type="SMART" id="SM01387">
    <property type="entry name" value="Ribosomal_S15"/>
    <property type="match status" value="1"/>
</dbReference>
<dbReference type="EMBL" id="KU725438">
    <property type="protein sequence ID" value="AND46872.1"/>
    <property type="molecule type" value="Genomic_DNA"/>
</dbReference>
<keyword evidence="2 5" id="KW-0689">Ribosomal protein</keyword>
<comment type="similarity">
    <text evidence="1 5 6">Belongs to the universal ribosomal protein uS15 family.</text>
</comment>
<dbReference type="GO" id="GO:0006412">
    <property type="term" value="P:translation"/>
    <property type="evidence" value="ECO:0007669"/>
    <property type="project" value="UniProtKB-UniRule"/>
</dbReference>
<keyword evidence="7" id="KW-0150">Chloroplast</keyword>
<organism evidence="7">
    <name type="scientific">Sphagnum teres</name>
    <dbReference type="NCBI Taxonomy" id="128249"/>
    <lineage>
        <taxon>Eukaryota</taxon>
        <taxon>Viridiplantae</taxon>
        <taxon>Streptophyta</taxon>
        <taxon>Embryophyta</taxon>
        <taxon>Bryophyta</taxon>
        <taxon>Sphagnophytina</taxon>
        <taxon>Sphagnopsida</taxon>
        <taxon>Sphagnales</taxon>
        <taxon>Sphagnaceae</taxon>
        <taxon>Sphagnum</taxon>
    </lineage>
</organism>
<keyword evidence="3 5" id="KW-0687">Ribonucleoprotein</keyword>
<dbReference type="GO" id="GO:0003735">
    <property type="term" value="F:structural constituent of ribosome"/>
    <property type="evidence" value="ECO:0007669"/>
    <property type="project" value="InterPro"/>
</dbReference>
<evidence type="ECO:0000313" key="7">
    <source>
        <dbReference type="EMBL" id="AND46872.1"/>
    </source>
</evidence>
<evidence type="ECO:0000256" key="4">
    <source>
        <dbReference type="ARBA" id="ARBA00035250"/>
    </source>
</evidence>
<dbReference type="GO" id="GO:1990904">
    <property type="term" value="C:ribonucleoprotein complex"/>
    <property type="evidence" value="ECO:0007669"/>
    <property type="project" value="UniProtKB-KW"/>
</dbReference>
<dbReference type="Gene3D" id="1.10.287.10">
    <property type="entry name" value="S15/NS1, RNA-binding"/>
    <property type="match status" value="1"/>
</dbReference>
<evidence type="ECO:0000256" key="2">
    <source>
        <dbReference type="ARBA" id="ARBA00022980"/>
    </source>
</evidence>
<accession>A0A172N3U0</accession>
<dbReference type="SUPFAM" id="SSF47060">
    <property type="entry name" value="S15/NS1 RNA-binding domain"/>
    <property type="match status" value="1"/>
</dbReference>
<gene>
    <name evidence="5 7" type="primary">rps15</name>
</gene>
<dbReference type="CDD" id="cd00677">
    <property type="entry name" value="S15_NS1_EPRS_RNA-bind"/>
    <property type="match status" value="1"/>
</dbReference>
<dbReference type="GO" id="GO:0009507">
    <property type="term" value="C:chloroplast"/>
    <property type="evidence" value="ECO:0007669"/>
    <property type="project" value="UniProtKB-SubCell"/>
</dbReference>
<dbReference type="InterPro" id="IPR005290">
    <property type="entry name" value="Ribosomal_uS15_bac-type"/>
</dbReference>
<dbReference type="InterPro" id="IPR000589">
    <property type="entry name" value="Ribosomal_uS15"/>
</dbReference>
<dbReference type="AlphaFoldDB" id="A0A172N3U0"/>
<comment type="subunit">
    <text evidence="5">Part of the 30S ribosomal subunit.</text>
</comment>
<dbReference type="InterPro" id="IPR009068">
    <property type="entry name" value="uS15_NS1_RNA-bd_sf"/>
</dbReference>
<name>A0A172N3U0_9BRYO</name>
<protein>
    <recommendedName>
        <fullName evidence="4 5">Small ribosomal subunit protein uS15c</fullName>
    </recommendedName>
</protein>